<accession>A0A0U0R6F2</accession>
<evidence type="ECO:0000313" key="5">
    <source>
        <dbReference type="Proteomes" id="UP000038802"/>
    </source>
</evidence>
<protein>
    <submittedName>
        <fullName evidence="3">Uncharacterized protein</fullName>
    </submittedName>
</protein>
<dbReference type="Proteomes" id="UP000039217">
    <property type="component" value="Unassembled WGS sequence"/>
</dbReference>
<reference evidence="3" key="3">
    <citation type="submission" date="2015-03" db="EMBL/GenBank/DDBJ databases">
        <authorList>
            <person name="Murphy D."/>
        </authorList>
    </citation>
    <scope>NUCLEOTIDE SEQUENCE [LARGE SCALE GENOMIC DNA]</scope>
    <source>
        <strain evidence="3">K00500041</strain>
    </source>
</reference>
<evidence type="ECO:0000313" key="7">
    <source>
        <dbReference type="Proteomes" id="UP000039217"/>
    </source>
</evidence>
<sequence>MLCAESMVATASSSGVVKSSSQYTCGNACAKARFIRRARRTKASRVSADQRPGTSAARAAGFDLDDFAAVTYDRVLIS</sequence>
<evidence type="ECO:0000313" key="6">
    <source>
        <dbReference type="Proteomes" id="UP000039021"/>
    </source>
</evidence>
<evidence type="ECO:0000313" key="2">
    <source>
        <dbReference type="EMBL" id="CNU63002.1"/>
    </source>
</evidence>
<dbReference type="Proteomes" id="UP000038802">
    <property type="component" value="Unassembled WGS sequence"/>
</dbReference>
<evidence type="ECO:0000313" key="4">
    <source>
        <dbReference type="EMBL" id="COY12209.1"/>
    </source>
</evidence>
<dbReference type="Proteomes" id="UP000046680">
    <property type="component" value="Unassembled WGS sequence"/>
</dbReference>
<dbReference type="AlphaFoldDB" id="A0A0U0R6F2"/>
<dbReference type="EMBL" id="CGCX01000154">
    <property type="protein sequence ID" value="CFR68494.1"/>
    <property type="molecule type" value="Genomic_DNA"/>
</dbReference>
<reference evidence="5 6" key="2">
    <citation type="submission" date="2015-03" db="EMBL/GenBank/DDBJ databases">
        <authorList>
            <consortium name="Pathogen Informatics"/>
        </authorList>
    </citation>
    <scope>NUCLEOTIDE SEQUENCE [LARGE SCALE GENOMIC DNA]</scope>
    <source>
        <strain evidence="1 8">C09601061</strain>
        <strain evidence="2 7">D00501624</strain>
        <strain evidence="5">K00500041</strain>
        <strain evidence="6">N09902308</strain>
    </source>
</reference>
<evidence type="ECO:0000313" key="1">
    <source>
        <dbReference type="EMBL" id="CFR68494.1"/>
    </source>
</evidence>
<evidence type="ECO:0000313" key="8">
    <source>
        <dbReference type="Proteomes" id="UP000046680"/>
    </source>
</evidence>
<evidence type="ECO:0000313" key="3">
    <source>
        <dbReference type="EMBL" id="COV76325.1"/>
    </source>
</evidence>
<dbReference type="EMBL" id="CSAE01000196">
    <property type="protein sequence ID" value="COV76325.1"/>
    <property type="molecule type" value="Genomic_DNA"/>
</dbReference>
<organism evidence="3 5">
    <name type="scientific">Mycobacterium tuberculosis</name>
    <dbReference type="NCBI Taxonomy" id="1773"/>
    <lineage>
        <taxon>Bacteria</taxon>
        <taxon>Bacillati</taxon>
        <taxon>Actinomycetota</taxon>
        <taxon>Actinomycetes</taxon>
        <taxon>Mycobacteriales</taxon>
        <taxon>Mycobacteriaceae</taxon>
        <taxon>Mycobacterium</taxon>
        <taxon>Mycobacterium tuberculosis complex</taxon>
    </lineage>
</organism>
<dbReference type="EMBL" id="CQQC01000225">
    <property type="protein sequence ID" value="CNU63002.1"/>
    <property type="molecule type" value="Genomic_DNA"/>
</dbReference>
<reference evidence="4" key="1">
    <citation type="submission" date="2015-03" db="EMBL/GenBank/DDBJ databases">
        <authorList>
            <consortium name="Pathogen Informatics"/>
            <person name="Murphy D."/>
        </authorList>
    </citation>
    <scope>NUCLEOTIDE SEQUENCE</scope>
    <source>
        <strain evidence="4">N09902308</strain>
    </source>
</reference>
<dbReference type="Proteomes" id="UP000039021">
    <property type="component" value="Unassembled WGS sequence"/>
</dbReference>
<proteinExistence type="predicted"/>
<dbReference type="EMBL" id="CSBK01000938">
    <property type="protein sequence ID" value="COY12209.1"/>
    <property type="molecule type" value="Genomic_DNA"/>
</dbReference>
<gene>
    <name evidence="1" type="ORF">ERS007657_00664</name>
    <name evidence="2" type="ORF">ERS007661_00957</name>
    <name evidence="3" type="ORF">ERS007703_02009</name>
    <name evidence="4" type="ORF">ERS007739_02154</name>
</gene>
<name>A0A0U0R6F2_MYCTX</name>